<accession>A0A7S4FTH6</accession>
<protein>
    <submittedName>
        <fullName evidence="1">Uncharacterized protein</fullName>
    </submittedName>
</protein>
<dbReference type="EMBL" id="HBJA01068858">
    <property type="protein sequence ID" value="CAE0813053.1"/>
    <property type="molecule type" value="Transcribed_RNA"/>
</dbReference>
<name>A0A7S4FTH6_9EUGL</name>
<dbReference type="AlphaFoldDB" id="A0A7S4FTH6"/>
<gene>
    <name evidence="1" type="ORF">EGYM00163_LOCUS24204</name>
</gene>
<evidence type="ECO:0000313" key="1">
    <source>
        <dbReference type="EMBL" id="CAE0813053.1"/>
    </source>
</evidence>
<organism evidence="1">
    <name type="scientific">Eutreptiella gymnastica</name>
    <dbReference type="NCBI Taxonomy" id="73025"/>
    <lineage>
        <taxon>Eukaryota</taxon>
        <taxon>Discoba</taxon>
        <taxon>Euglenozoa</taxon>
        <taxon>Euglenida</taxon>
        <taxon>Spirocuta</taxon>
        <taxon>Euglenophyceae</taxon>
        <taxon>Eutreptiales</taxon>
        <taxon>Eutreptiaceae</taxon>
        <taxon>Eutreptiella</taxon>
    </lineage>
</organism>
<sequence>MDFDLAGTDSGAVTKSCYSVQKTGNRCIQASTIKGFSHCRDLSVDLAGDGDPLSMVGGFETGECKDHGYKTMKSKMTLSKALAGIKKGAKVSTTASLYMKGLEIYTP</sequence>
<proteinExistence type="predicted"/>
<reference evidence="1" key="1">
    <citation type="submission" date="2021-01" db="EMBL/GenBank/DDBJ databases">
        <authorList>
            <person name="Corre E."/>
            <person name="Pelletier E."/>
            <person name="Niang G."/>
            <person name="Scheremetjew M."/>
            <person name="Finn R."/>
            <person name="Kale V."/>
            <person name="Holt S."/>
            <person name="Cochrane G."/>
            <person name="Meng A."/>
            <person name="Brown T."/>
            <person name="Cohen L."/>
        </authorList>
    </citation>
    <scope>NUCLEOTIDE SEQUENCE</scope>
    <source>
        <strain evidence="1">CCMP1594</strain>
    </source>
</reference>